<dbReference type="Pfam" id="PF23282">
    <property type="entry name" value="WHD_ROQ1"/>
    <property type="match status" value="1"/>
</dbReference>
<evidence type="ECO:0000313" key="8">
    <source>
        <dbReference type="EnsemblPlants" id="AES76050"/>
    </source>
</evidence>
<keyword evidence="4" id="KW-0520">NAD</keyword>
<dbReference type="PANTHER" id="PTHR11017:SF219">
    <property type="entry name" value="ARCHAEAL ATPASE"/>
    <property type="match status" value="1"/>
</dbReference>
<gene>
    <name evidence="8" type="primary">11418244</name>
    <name evidence="6" type="ordered locus">MTR_6g069560</name>
    <name evidence="7" type="ORF">MtrunA17_Chr6g0478451</name>
</gene>
<dbReference type="InterPro" id="IPR003593">
    <property type="entry name" value="AAA+_ATPase"/>
</dbReference>
<evidence type="ECO:0000256" key="3">
    <source>
        <dbReference type="ARBA" id="ARBA00022821"/>
    </source>
</evidence>
<reference evidence="10" key="4">
    <citation type="journal article" date="2018" name="Nat. Plants">
        <title>Whole-genome landscape of Medicago truncatula symbiotic genes.</title>
        <authorList>
            <person name="Pecrix Y."/>
            <person name="Staton S.E."/>
            <person name="Sallet E."/>
            <person name="Lelandais-Briere C."/>
            <person name="Moreau S."/>
            <person name="Carrere S."/>
            <person name="Blein T."/>
            <person name="Jardinaud M.F."/>
            <person name="Latrasse D."/>
            <person name="Zouine M."/>
            <person name="Zahm M."/>
            <person name="Kreplak J."/>
            <person name="Mayjonade B."/>
            <person name="Satge C."/>
            <person name="Perez M."/>
            <person name="Cauet S."/>
            <person name="Marande W."/>
            <person name="Chantry-Darmon C."/>
            <person name="Lopez-Roques C."/>
            <person name="Bouchez O."/>
            <person name="Berard A."/>
            <person name="Debelle F."/>
            <person name="Munos S."/>
            <person name="Bendahmane A."/>
            <person name="Berges H."/>
            <person name="Niebel A."/>
            <person name="Buitink J."/>
            <person name="Frugier F."/>
            <person name="Benhamed M."/>
            <person name="Crespi M."/>
            <person name="Gouzy J."/>
            <person name="Gamas P."/>
        </authorList>
    </citation>
    <scope>NUCLEOTIDE SEQUENCE [LARGE SCALE GENOMIC DNA]</scope>
    <source>
        <strain evidence="10">cv. Jemalong A17</strain>
    </source>
</reference>
<dbReference type="InterPro" id="IPR058192">
    <property type="entry name" value="WHD_ROQ1-like"/>
</dbReference>
<dbReference type="InterPro" id="IPR002182">
    <property type="entry name" value="NB-ARC"/>
</dbReference>
<keyword evidence="2" id="KW-0677">Repeat</keyword>
<dbReference type="GO" id="GO:0006952">
    <property type="term" value="P:defense response"/>
    <property type="evidence" value="ECO:0007669"/>
    <property type="project" value="InterPro"/>
</dbReference>
<dbReference type="OrthoDB" id="1901675at2759"/>
<dbReference type="Proteomes" id="UP000265566">
    <property type="component" value="Chromosome 6"/>
</dbReference>
<dbReference type="SMART" id="SM00255">
    <property type="entry name" value="TIR"/>
    <property type="match status" value="1"/>
</dbReference>
<name>G7KPT3_MEDTR</name>
<keyword evidence="7" id="KW-0378">Hydrolase</keyword>
<dbReference type="InterPro" id="IPR032675">
    <property type="entry name" value="LRR_dom_sf"/>
</dbReference>
<dbReference type="Pfam" id="PF01582">
    <property type="entry name" value="TIR"/>
    <property type="match status" value="1"/>
</dbReference>
<sequence length="1108" mass="129106">MAMQLPSSSLSSTLSNDFIYDVFISFRGTDTRFGFTGNLYKALSDKGIHTFIDDKELKRGDEITPSLRKSIEDSRIAIIVFSKDYASSSFCLDELVHIIHYFKEKSRLVLPIFYGTEPSQVRKLNDSYGESFAKHEEGFQNNKEHMERLLTWKKALNEAANLSGHHFNQGNEYERDFIEKIVRDVSNKINQIPLHVTDYLVGLRSRISEVNSLLDLGYNGVCIIGIVGTGGMGKTTLAQAIYNLIANQFECKCFLHNVRENSVQHGLEYLQEQLLFKSIGFETKFGHVNEGIPIIKRRLCQKKVLLILDDIDKLKQLQVLVGEPSWLGRGSRVIITTRDKHLLSSHGITKIYEAYGLNKEQALELLRTKAFKSKKNDSSYDYILNRAIKYASGLPLALEVVGSNLFGMSTTECESTLDKYERIPPEDIQKILKVSFDALDEEQQSVFLDIACFFNWCESAYVEEILEYHYGHCIKSHLRALVDKSLIKTSIQRHGMKFELVTLHDLLEDMGKEIVRHESIKEPGERSRLWYHDDIFDVLQNNKGTNKIEKIFLSCPSMKLTRNNGEAFKKMTNIKTLIIRNSQFSKSLKYLPSTLKVLIWERYCLPSLSSSIFSQEFNYMKVLILNHFYSLTHIPDVSGLPNLEKISLKKCWNLITIHNSIGCLSKLEIINARKCYKLKSFPPLRLPSLKELKLSECWSLKSFPELLCKMTNLKSILLDGTSIGELPFSFQNLSELRDLQITRSNIHRFPTSSKNSKKRMLRFRKDDDKINSIVLSSVKHLNLHDNILSDECLPILLKWFVNVKYLDLSNNDFKILPECLSECRHLKDLKLDYCWALEEIRWIPPNLYCLSTIRCNSLNSTSRRMLLGQVGCSDIYSPTRKEGIPDWFEHQMEGDTISFWFRKKIPSITCILRTRTRPKRGDSSWPRLKINYFVNGYECTDEIWIHYSFLYRYSEETCLLNLKLEERVKWSNLMSEMDKALLKNEWIHVQIYFENVLYHAKKGIHVRKEKSNKDEDVIFTNPYVENNNTSSSQFHTNLVSEMDKSCVDEETNLVDYYSTKDEESFFWSEFREQFEIDNIMYTDDEKMSLWSYYEIKFSEQMRIHMLKE</sequence>
<accession>A0A0C3VXF2</accession>
<dbReference type="GO" id="GO:0016787">
    <property type="term" value="F:hydrolase activity"/>
    <property type="evidence" value="ECO:0007669"/>
    <property type="project" value="UniProtKB-KW"/>
</dbReference>
<dbReference type="InterPro" id="IPR027417">
    <property type="entry name" value="P-loop_NTPase"/>
</dbReference>
<evidence type="ECO:0000256" key="1">
    <source>
        <dbReference type="ARBA" id="ARBA00022614"/>
    </source>
</evidence>
<keyword evidence="3" id="KW-0611">Plant defense</keyword>
<dbReference type="EMBL" id="PSQE01000006">
    <property type="protein sequence ID" value="RHN52250.1"/>
    <property type="molecule type" value="Genomic_DNA"/>
</dbReference>
<evidence type="ECO:0000259" key="5">
    <source>
        <dbReference type="PROSITE" id="PS50104"/>
    </source>
</evidence>
<reference evidence="6 9" key="1">
    <citation type="journal article" date="2011" name="Nature">
        <title>The Medicago genome provides insight into the evolution of rhizobial symbioses.</title>
        <authorList>
            <person name="Young N.D."/>
            <person name="Debelle F."/>
            <person name="Oldroyd G.E."/>
            <person name="Geurts R."/>
            <person name="Cannon S.B."/>
            <person name="Udvardi M.K."/>
            <person name="Benedito V.A."/>
            <person name="Mayer K.F."/>
            <person name="Gouzy J."/>
            <person name="Schoof H."/>
            <person name="Van de Peer Y."/>
            <person name="Proost S."/>
            <person name="Cook D.R."/>
            <person name="Meyers B.C."/>
            <person name="Spannagl M."/>
            <person name="Cheung F."/>
            <person name="De Mita S."/>
            <person name="Krishnakumar V."/>
            <person name="Gundlach H."/>
            <person name="Zhou S."/>
            <person name="Mudge J."/>
            <person name="Bharti A.K."/>
            <person name="Murray J.D."/>
            <person name="Naoumkina M.A."/>
            <person name="Rosen B."/>
            <person name="Silverstein K.A."/>
            <person name="Tang H."/>
            <person name="Rombauts S."/>
            <person name="Zhao P.X."/>
            <person name="Zhou P."/>
            <person name="Barbe V."/>
            <person name="Bardou P."/>
            <person name="Bechner M."/>
            <person name="Bellec A."/>
            <person name="Berger A."/>
            <person name="Berges H."/>
            <person name="Bidwell S."/>
            <person name="Bisseling T."/>
            <person name="Choisne N."/>
            <person name="Couloux A."/>
            <person name="Denny R."/>
            <person name="Deshpande S."/>
            <person name="Dai X."/>
            <person name="Doyle J.J."/>
            <person name="Dudez A.M."/>
            <person name="Farmer A.D."/>
            <person name="Fouteau S."/>
            <person name="Franken C."/>
            <person name="Gibelin C."/>
            <person name="Gish J."/>
            <person name="Goldstein S."/>
            <person name="Gonzalez A.J."/>
            <person name="Green P.J."/>
            <person name="Hallab A."/>
            <person name="Hartog M."/>
            <person name="Hua A."/>
            <person name="Humphray S.J."/>
            <person name="Jeong D.H."/>
            <person name="Jing Y."/>
            <person name="Jocker A."/>
            <person name="Kenton S.M."/>
            <person name="Kim D.J."/>
            <person name="Klee K."/>
            <person name="Lai H."/>
            <person name="Lang C."/>
            <person name="Lin S."/>
            <person name="Macmil S.L."/>
            <person name="Magdelenat G."/>
            <person name="Matthews L."/>
            <person name="McCorrison J."/>
            <person name="Monaghan E.L."/>
            <person name="Mun J.H."/>
            <person name="Najar F.Z."/>
            <person name="Nicholson C."/>
            <person name="Noirot C."/>
            <person name="O'Bleness M."/>
            <person name="Paule C.R."/>
            <person name="Poulain J."/>
            <person name="Prion F."/>
            <person name="Qin B."/>
            <person name="Qu C."/>
            <person name="Retzel E.F."/>
            <person name="Riddle C."/>
            <person name="Sallet E."/>
            <person name="Samain S."/>
            <person name="Samson N."/>
            <person name="Sanders I."/>
            <person name="Saurat O."/>
            <person name="Scarpelli C."/>
            <person name="Schiex T."/>
            <person name="Segurens B."/>
            <person name="Severin A.J."/>
            <person name="Sherrier D.J."/>
            <person name="Shi R."/>
            <person name="Sims S."/>
            <person name="Singer S.R."/>
            <person name="Sinharoy S."/>
            <person name="Sterck L."/>
            <person name="Viollet A."/>
            <person name="Wang B.B."/>
            <person name="Wang K."/>
            <person name="Wang M."/>
            <person name="Wang X."/>
            <person name="Warfsmann J."/>
            <person name="Weissenbach J."/>
            <person name="White D.D."/>
            <person name="White J.D."/>
            <person name="Wiley G.B."/>
            <person name="Wincker P."/>
            <person name="Xing Y."/>
            <person name="Yang L."/>
            <person name="Yao Z."/>
            <person name="Ying F."/>
            <person name="Zhai J."/>
            <person name="Zhou L."/>
            <person name="Zuber A."/>
            <person name="Denarie J."/>
            <person name="Dixon R.A."/>
            <person name="May G.D."/>
            <person name="Schwartz D.C."/>
            <person name="Rogers J."/>
            <person name="Quetier F."/>
            <person name="Town C.D."/>
            <person name="Roe B.A."/>
        </authorList>
    </citation>
    <scope>NUCLEOTIDE SEQUENCE [LARGE SCALE GENOMIC DNA]</scope>
    <source>
        <strain evidence="6">A17</strain>
        <strain evidence="8 9">cv. Jemalong A17</strain>
    </source>
</reference>
<dbReference type="InterPro" id="IPR000157">
    <property type="entry name" value="TIR_dom"/>
</dbReference>
<evidence type="ECO:0000256" key="2">
    <source>
        <dbReference type="ARBA" id="ARBA00022737"/>
    </source>
</evidence>
<dbReference type="Pfam" id="PF00931">
    <property type="entry name" value="NB-ARC"/>
    <property type="match status" value="1"/>
</dbReference>
<protein>
    <submittedName>
        <fullName evidence="6">Disease resistance protein (TIR-NBS-LRR class)</fullName>
    </submittedName>
    <submittedName>
        <fullName evidence="7">Putative TIR domain, P-loop containing nucleoside triphosphate hydrolase</fullName>
    </submittedName>
</protein>
<dbReference type="Gene3D" id="3.80.10.10">
    <property type="entry name" value="Ribonuclease Inhibitor"/>
    <property type="match status" value="2"/>
</dbReference>
<dbReference type="HOGENOM" id="CLU_001561_5_1_1"/>
<evidence type="ECO:0000256" key="4">
    <source>
        <dbReference type="ARBA" id="ARBA00023027"/>
    </source>
</evidence>
<evidence type="ECO:0000313" key="9">
    <source>
        <dbReference type="Proteomes" id="UP000002051"/>
    </source>
</evidence>
<dbReference type="Pfam" id="PF23286">
    <property type="entry name" value="LRR_13"/>
    <property type="match status" value="1"/>
</dbReference>
<dbReference type="STRING" id="3880.G7KPT3"/>
<dbReference type="FunFam" id="3.40.50.10140:FF:000007">
    <property type="entry name" value="Disease resistance protein (TIR-NBS-LRR class)"/>
    <property type="match status" value="1"/>
</dbReference>
<dbReference type="SMART" id="SM00382">
    <property type="entry name" value="AAA"/>
    <property type="match status" value="1"/>
</dbReference>
<reference evidence="7" key="5">
    <citation type="journal article" date="2018" name="Nat. Plants">
        <title>Whole-genome landscape of Medicago truncatula symbiotic genes.</title>
        <authorList>
            <person name="Pecrix Y."/>
            <person name="Gamas P."/>
            <person name="Carrere S."/>
        </authorList>
    </citation>
    <scope>NUCLEOTIDE SEQUENCE</scope>
    <source>
        <tissue evidence="7">Leaves</tissue>
    </source>
</reference>
<dbReference type="GO" id="GO:0043531">
    <property type="term" value="F:ADP binding"/>
    <property type="evidence" value="ECO:0007669"/>
    <property type="project" value="InterPro"/>
</dbReference>
<keyword evidence="1" id="KW-0433">Leucine-rich repeat</keyword>
<dbReference type="Gene3D" id="3.40.50.300">
    <property type="entry name" value="P-loop containing nucleotide triphosphate hydrolases"/>
    <property type="match status" value="1"/>
</dbReference>
<dbReference type="CDD" id="cd00009">
    <property type="entry name" value="AAA"/>
    <property type="match status" value="1"/>
</dbReference>
<dbReference type="PANTHER" id="PTHR11017">
    <property type="entry name" value="LEUCINE-RICH REPEAT-CONTAINING PROTEIN"/>
    <property type="match status" value="1"/>
</dbReference>
<dbReference type="PRINTS" id="PR00364">
    <property type="entry name" value="DISEASERSIST"/>
</dbReference>
<dbReference type="Gene3D" id="3.40.50.10140">
    <property type="entry name" value="Toll/interleukin-1 receptor homology (TIR) domain"/>
    <property type="match status" value="1"/>
</dbReference>
<dbReference type="SUPFAM" id="SSF52540">
    <property type="entry name" value="P-loop containing nucleoside triphosphate hydrolases"/>
    <property type="match status" value="1"/>
</dbReference>
<dbReference type="SUPFAM" id="SSF52058">
    <property type="entry name" value="L domain-like"/>
    <property type="match status" value="1"/>
</dbReference>
<dbReference type="SUPFAM" id="SSF52200">
    <property type="entry name" value="Toll/Interleukin receptor TIR domain"/>
    <property type="match status" value="1"/>
</dbReference>
<evidence type="ECO:0000313" key="7">
    <source>
        <dbReference type="EMBL" id="RHN52250.1"/>
    </source>
</evidence>
<accession>G7KPT3</accession>
<proteinExistence type="predicted"/>
<dbReference type="InterPro" id="IPR042197">
    <property type="entry name" value="Apaf_helical"/>
</dbReference>
<dbReference type="InterPro" id="IPR044974">
    <property type="entry name" value="Disease_R_plants"/>
</dbReference>
<dbReference type="EnsemblPlants" id="AES76050">
    <property type="protein sequence ID" value="AES76050"/>
    <property type="gene ID" value="MTR_6g069560"/>
</dbReference>
<dbReference type="InterPro" id="IPR058546">
    <property type="entry name" value="RPS4B/Roq1-like_LRR"/>
</dbReference>
<evidence type="ECO:0000313" key="6">
    <source>
        <dbReference type="EMBL" id="AES76050.2"/>
    </source>
</evidence>
<reference evidence="6 9" key="2">
    <citation type="journal article" date="2014" name="BMC Genomics">
        <title>An improved genome release (version Mt4.0) for the model legume Medicago truncatula.</title>
        <authorList>
            <person name="Tang H."/>
            <person name="Krishnakumar V."/>
            <person name="Bidwell S."/>
            <person name="Rosen B."/>
            <person name="Chan A."/>
            <person name="Zhou S."/>
            <person name="Gentzbittel L."/>
            <person name="Childs K.L."/>
            <person name="Yandell M."/>
            <person name="Gundlach H."/>
            <person name="Mayer K.F."/>
            <person name="Schwartz D.C."/>
            <person name="Town C.D."/>
        </authorList>
    </citation>
    <scope>GENOME REANNOTATION</scope>
    <source>
        <strain evidence="8 9">cv. Jemalong A17</strain>
    </source>
</reference>
<dbReference type="EMBL" id="CM001222">
    <property type="protein sequence ID" value="AES76050.2"/>
    <property type="molecule type" value="Genomic_DNA"/>
</dbReference>
<dbReference type="InterPro" id="IPR035897">
    <property type="entry name" value="Toll_tir_struct_dom_sf"/>
</dbReference>
<feature type="domain" description="TIR" evidence="5">
    <location>
        <begin position="18"/>
        <end position="189"/>
    </location>
</feature>
<organism evidence="6 9">
    <name type="scientific">Medicago truncatula</name>
    <name type="common">Barrel medic</name>
    <name type="synonym">Medicago tribuloides</name>
    <dbReference type="NCBI Taxonomy" id="3880"/>
    <lineage>
        <taxon>Eukaryota</taxon>
        <taxon>Viridiplantae</taxon>
        <taxon>Streptophyta</taxon>
        <taxon>Embryophyta</taxon>
        <taxon>Tracheophyta</taxon>
        <taxon>Spermatophyta</taxon>
        <taxon>Magnoliopsida</taxon>
        <taxon>eudicotyledons</taxon>
        <taxon>Gunneridae</taxon>
        <taxon>Pentapetalae</taxon>
        <taxon>rosids</taxon>
        <taxon>fabids</taxon>
        <taxon>Fabales</taxon>
        <taxon>Fabaceae</taxon>
        <taxon>Papilionoideae</taxon>
        <taxon>50 kb inversion clade</taxon>
        <taxon>NPAAA clade</taxon>
        <taxon>Hologalegina</taxon>
        <taxon>IRL clade</taxon>
        <taxon>Trifolieae</taxon>
        <taxon>Medicago</taxon>
    </lineage>
</organism>
<dbReference type="Gramene" id="rna36902">
    <property type="protein sequence ID" value="RHN52250.1"/>
    <property type="gene ID" value="gene36902"/>
</dbReference>
<keyword evidence="9" id="KW-1185">Reference proteome</keyword>
<reference evidence="8" key="3">
    <citation type="submission" date="2015-04" db="UniProtKB">
        <authorList>
            <consortium name="EnsemblPlants"/>
        </authorList>
    </citation>
    <scope>IDENTIFICATION</scope>
    <source>
        <strain evidence="8">cv. Jemalong A17</strain>
    </source>
</reference>
<evidence type="ECO:0000313" key="10">
    <source>
        <dbReference type="Proteomes" id="UP000265566"/>
    </source>
</evidence>
<dbReference type="AlphaFoldDB" id="G7KPT3"/>
<dbReference type="GO" id="GO:0007165">
    <property type="term" value="P:signal transduction"/>
    <property type="evidence" value="ECO:0007669"/>
    <property type="project" value="InterPro"/>
</dbReference>
<dbReference type="Gene3D" id="1.10.8.430">
    <property type="entry name" value="Helical domain of apoptotic protease-activating factors"/>
    <property type="match status" value="1"/>
</dbReference>
<dbReference type="Proteomes" id="UP000002051">
    <property type="component" value="Chromosome 6"/>
</dbReference>
<dbReference type="PROSITE" id="PS50104">
    <property type="entry name" value="TIR"/>
    <property type="match status" value="1"/>
</dbReference>